<reference evidence="1" key="1">
    <citation type="journal article" date="2014" name="Front. Microbiol.">
        <title>High frequency of phylogenetically diverse reductive dehalogenase-homologous genes in deep subseafloor sedimentary metagenomes.</title>
        <authorList>
            <person name="Kawai M."/>
            <person name="Futagami T."/>
            <person name="Toyoda A."/>
            <person name="Takaki Y."/>
            <person name="Nishi S."/>
            <person name="Hori S."/>
            <person name="Arai W."/>
            <person name="Tsubouchi T."/>
            <person name="Morono Y."/>
            <person name="Uchiyama I."/>
            <person name="Ito T."/>
            <person name="Fujiyama A."/>
            <person name="Inagaki F."/>
            <person name="Takami H."/>
        </authorList>
    </citation>
    <scope>NUCLEOTIDE SEQUENCE</scope>
    <source>
        <strain evidence="1">Expedition CK06-06</strain>
    </source>
</reference>
<dbReference type="EMBL" id="BARV01003457">
    <property type="protein sequence ID" value="GAI07270.1"/>
    <property type="molecule type" value="Genomic_DNA"/>
</dbReference>
<accession>X1LXV6</accession>
<organism evidence="1">
    <name type="scientific">marine sediment metagenome</name>
    <dbReference type="NCBI Taxonomy" id="412755"/>
    <lineage>
        <taxon>unclassified sequences</taxon>
        <taxon>metagenomes</taxon>
        <taxon>ecological metagenomes</taxon>
    </lineage>
</organism>
<evidence type="ECO:0000313" key="1">
    <source>
        <dbReference type="EMBL" id="GAI07270.1"/>
    </source>
</evidence>
<proteinExistence type="predicted"/>
<dbReference type="AlphaFoldDB" id="X1LXV6"/>
<sequence>MPKNQSINVVIRFTHVPHRGAGFIGQALRMLNKLSDYNNMLNKLSDYNNMLNKSRSFTKGLDKLSDYNINILIEYCKRDLNHA</sequence>
<comment type="caution">
    <text evidence="1">The sequence shown here is derived from an EMBL/GenBank/DDBJ whole genome shotgun (WGS) entry which is preliminary data.</text>
</comment>
<protein>
    <submittedName>
        <fullName evidence="1">Uncharacterized protein</fullName>
    </submittedName>
</protein>
<gene>
    <name evidence="1" type="ORF">S06H3_08252</name>
</gene>
<name>X1LXV6_9ZZZZ</name>